<dbReference type="Bgee" id="ENSECAG00000032101">
    <property type="expression patterns" value="Expressed in liver and 9 other cell types or tissues"/>
</dbReference>
<keyword evidence="1" id="KW-1133">Transmembrane helix</keyword>
<reference evidence="3" key="1">
    <citation type="journal article" date="2009" name="Science">
        <title>Genome sequence, comparative analysis, and population genetics of the domestic horse.</title>
        <authorList>
            <consortium name="Broad Institute Genome Sequencing Platform"/>
            <consortium name="Broad Institute Whole Genome Assembly Team"/>
            <person name="Wade C.M."/>
            <person name="Giulotto E."/>
            <person name="Sigurdsson S."/>
            <person name="Zoli M."/>
            <person name="Gnerre S."/>
            <person name="Imsland F."/>
            <person name="Lear T.L."/>
            <person name="Adelson D.L."/>
            <person name="Bailey E."/>
            <person name="Bellone R.R."/>
            <person name="Bloecker H."/>
            <person name="Distl O."/>
            <person name="Edgar R.C."/>
            <person name="Garber M."/>
            <person name="Leeb T."/>
            <person name="Mauceli E."/>
            <person name="MacLeod J.N."/>
            <person name="Penedo M.C.T."/>
            <person name="Raison J.M."/>
            <person name="Sharpe T."/>
            <person name="Vogel J."/>
            <person name="Andersson L."/>
            <person name="Antczak D.F."/>
            <person name="Biagi T."/>
            <person name="Binns M.M."/>
            <person name="Chowdhary B.P."/>
            <person name="Coleman S.J."/>
            <person name="Della Valle G."/>
            <person name="Fryc S."/>
            <person name="Guerin G."/>
            <person name="Hasegawa T."/>
            <person name="Hill E.W."/>
            <person name="Jurka J."/>
            <person name="Kiialainen A."/>
            <person name="Lindgren G."/>
            <person name="Liu J."/>
            <person name="Magnani E."/>
            <person name="Mickelson J.R."/>
            <person name="Murray J."/>
            <person name="Nergadze S.G."/>
            <person name="Onofrio R."/>
            <person name="Pedroni S."/>
            <person name="Piras M.F."/>
            <person name="Raudsepp T."/>
            <person name="Rocchi M."/>
            <person name="Roeed K.H."/>
            <person name="Ryder O.A."/>
            <person name="Searle S."/>
            <person name="Skow L."/>
            <person name="Swinburne J.E."/>
            <person name="Syvaenen A.C."/>
            <person name="Tozaki T."/>
            <person name="Valberg S.J."/>
            <person name="Vaudin M."/>
            <person name="White J.R."/>
            <person name="Zody M.C."/>
            <person name="Lander E.S."/>
            <person name="Lindblad-Toh K."/>
        </authorList>
    </citation>
    <scope>NUCLEOTIDE SEQUENCE [LARGE SCALE GENOMIC DNA]</scope>
    <source>
        <strain evidence="3">Thoroughbred</strain>
    </source>
</reference>
<keyword evidence="2" id="KW-0732">Signal</keyword>
<dbReference type="GeneTree" id="ENSGT00940000154646"/>
<evidence type="ECO:0000256" key="2">
    <source>
        <dbReference type="SAM" id="SignalP"/>
    </source>
</evidence>
<evidence type="ECO:0000256" key="1">
    <source>
        <dbReference type="SAM" id="Phobius"/>
    </source>
</evidence>
<evidence type="ECO:0000313" key="3">
    <source>
        <dbReference type="Ensembl" id="ENSECAP00000036398.2"/>
    </source>
</evidence>
<dbReference type="SUPFAM" id="SSF48264">
    <property type="entry name" value="Cytochrome P450"/>
    <property type="match status" value="1"/>
</dbReference>
<name>A0A3Q2HQT0_HORSE</name>
<dbReference type="STRING" id="9796.ENSECAP00000036398"/>
<dbReference type="AlphaFoldDB" id="A0A3Q2HQT0"/>
<sequence length="143" mass="15911">MPQLSLSWLGLGPVAASPWLLLLLVGASWLLARILAWTYTFYDIVHRLQCFPQPPKRNWFWGHLGLVTPTEQGMRVVTQLVANYPQGFVTWLGPIMPAVFLCHPDMVRTVLSASGTHTVSSGVGLRLIVLCPSVMASLSRWSR</sequence>
<dbReference type="GO" id="GO:0005506">
    <property type="term" value="F:iron ion binding"/>
    <property type="evidence" value="ECO:0007669"/>
    <property type="project" value="InterPro"/>
</dbReference>
<dbReference type="GO" id="GO:0020037">
    <property type="term" value="F:heme binding"/>
    <property type="evidence" value="ECO:0007669"/>
    <property type="project" value="InterPro"/>
</dbReference>
<feature type="transmembrane region" description="Helical" evidence="1">
    <location>
        <begin position="20"/>
        <end position="42"/>
    </location>
</feature>
<feature type="chain" id="PRO_5023926403" evidence="2">
    <location>
        <begin position="17"/>
        <end position="143"/>
    </location>
</feature>
<organism evidence="3 4">
    <name type="scientific">Equus caballus</name>
    <name type="common">Horse</name>
    <dbReference type="NCBI Taxonomy" id="9796"/>
    <lineage>
        <taxon>Eukaryota</taxon>
        <taxon>Metazoa</taxon>
        <taxon>Chordata</taxon>
        <taxon>Craniata</taxon>
        <taxon>Vertebrata</taxon>
        <taxon>Euteleostomi</taxon>
        <taxon>Mammalia</taxon>
        <taxon>Eutheria</taxon>
        <taxon>Laurasiatheria</taxon>
        <taxon>Perissodactyla</taxon>
        <taxon>Equidae</taxon>
        <taxon>Equus</taxon>
    </lineage>
</organism>
<dbReference type="OMA" id="PAVFLCH"/>
<reference evidence="3" key="3">
    <citation type="submission" date="2025-09" db="UniProtKB">
        <authorList>
            <consortium name="Ensembl"/>
        </authorList>
    </citation>
    <scope>IDENTIFICATION</scope>
    <source>
        <strain evidence="3">Thoroughbred</strain>
    </source>
</reference>
<keyword evidence="1" id="KW-0812">Transmembrane</keyword>
<dbReference type="GO" id="GO:0016705">
    <property type="term" value="F:oxidoreductase activity, acting on paired donors, with incorporation or reduction of molecular oxygen"/>
    <property type="evidence" value="ECO:0007669"/>
    <property type="project" value="InterPro"/>
</dbReference>
<dbReference type="InParanoid" id="A0A3Q2HQT0"/>
<feature type="signal peptide" evidence="2">
    <location>
        <begin position="1"/>
        <end position="16"/>
    </location>
</feature>
<reference evidence="3" key="2">
    <citation type="submission" date="2025-08" db="UniProtKB">
        <authorList>
            <consortium name="Ensembl"/>
        </authorList>
    </citation>
    <scope>IDENTIFICATION</scope>
    <source>
        <strain evidence="3">Thoroughbred</strain>
    </source>
</reference>
<dbReference type="Proteomes" id="UP000002281">
    <property type="component" value="Unplaced"/>
</dbReference>
<accession>A0A3Q2HQT0</accession>
<dbReference type="PaxDb" id="9796-ENSECAP00000036398"/>
<proteinExistence type="predicted"/>
<dbReference type="GO" id="GO:0004497">
    <property type="term" value="F:monooxygenase activity"/>
    <property type="evidence" value="ECO:0007669"/>
    <property type="project" value="InterPro"/>
</dbReference>
<keyword evidence="1" id="KW-0472">Membrane</keyword>
<evidence type="ECO:0000313" key="4">
    <source>
        <dbReference type="Proteomes" id="UP000002281"/>
    </source>
</evidence>
<dbReference type="InterPro" id="IPR036396">
    <property type="entry name" value="Cyt_P450_sf"/>
</dbReference>
<protein>
    <submittedName>
        <fullName evidence="3">Uncharacterized protein</fullName>
    </submittedName>
</protein>
<dbReference type="Ensembl" id="ENSECAT00000052019.3">
    <property type="protein sequence ID" value="ENSECAP00000036398.2"/>
    <property type="gene ID" value="ENSECAG00000032101.3"/>
</dbReference>
<keyword evidence="4" id="KW-1185">Reference proteome</keyword>